<keyword evidence="2" id="KW-1185">Reference proteome</keyword>
<dbReference type="AlphaFoldDB" id="A0AAV4Y8B8"/>
<gene>
    <name evidence="1" type="ORF">CEXT_25621</name>
</gene>
<reference evidence="1 2" key="1">
    <citation type="submission" date="2021-06" db="EMBL/GenBank/DDBJ databases">
        <title>Caerostris extrusa draft genome.</title>
        <authorList>
            <person name="Kono N."/>
            <person name="Arakawa K."/>
        </authorList>
    </citation>
    <scope>NUCLEOTIDE SEQUENCE [LARGE SCALE GENOMIC DNA]</scope>
</reference>
<protein>
    <submittedName>
        <fullName evidence="1">Uncharacterized protein</fullName>
    </submittedName>
</protein>
<dbReference type="EMBL" id="BPLR01001458">
    <property type="protein sequence ID" value="GIZ02440.1"/>
    <property type="molecule type" value="Genomic_DNA"/>
</dbReference>
<name>A0AAV4Y8B8_CAEEX</name>
<proteinExistence type="predicted"/>
<accession>A0AAV4Y8B8</accession>
<evidence type="ECO:0000313" key="1">
    <source>
        <dbReference type="EMBL" id="GIZ02440.1"/>
    </source>
</evidence>
<dbReference type="Proteomes" id="UP001054945">
    <property type="component" value="Unassembled WGS sequence"/>
</dbReference>
<organism evidence="1 2">
    <name type="scientific">Caerostris extrusa</name>
    <name type="common">Bark spider</name>
    <name type="synonym">Caerostris bankana</name>
    <dbReference type="NCBI Taxonomy" id="172846"/>
    <lineage>
        <taxon>Eukaryota</taxon>
        <taxon>Metazoa</taxon>
        <taxon>Ecdysozoa</taxon>
        <taxon>Arthropoda</taxon>
        <taxon>Chelicerata</taxon>
        <taxon>Arachnida</taxon>
        <taxon>Araneae</taxon>
        <taxon>Araneomorphae</taxon>
        <taxon>Entelegynae</taxon>
        <taxon>Araneoidea</taxon>
        <taxon>Araneidae</taxon>
        <taxon>Caerostris</taxon>
    </lineage>
</organism>
<comment type="caution">
    <text evidence="1">The sequence shown here is derived from an EMBL/GenBank/DDBJ whole genome shotgun (WGS) entry which is preliminary data.</text>
</comment>
<evidence type="ECO:0000313" key="2">
    <source>
        <dbReference type="Proteomes" id="UP001054945"/>
    </source>
</evidence>
<sequence>MSPLVWPQLLTGIFPTQRNIGNIYRQACGNQKLICEIRYQRRPWNARGFMSYSRQLALRELFALIYLEVALLQPDFRKIDSFRKVPSVSQFLLHKDFRTETFVR</sequence>